<accession>A0A5E5BLN9</accession>
<proteinExistence type="predicted"/>
<reference evidence="1 2" key="1">
    <citation type="submission" date="2019-08" db="EMBL/GenBank/DDBJ databases">
        <authorList>
            <person name="Peeters C."/>
        </authorList>
    </citation>
    <scope>NUCLEOTIDE SEQUENCE [LARGE SCALE GENOMIC DNA]</scope>
    <source>
        <strain evidence="1 2">LMG 31121</strain>
    </source>
</reference>
<organism evidence="1 2">
    <name type="scientific">Pandoraea sputorum</name>
    <dbReference type="NCBI Taxonomy" id="93222"/>
    <lineage>
        <taxon>Bacteria</taxon>
        <taxon>Pseudomonadati</taxon>
        <taxon>Pseudomonadota</taxon>
        <taxon>Betaproteobacteria</taxon>
        <taxon>Burkholderiales</taxon>
        <taxon>Burkholderiaceae</taxon>
        <taxon>Pandoraea</taxon>
    </lineage>
</organism>
<dbReference type="SUPFAM" id="SSF48452">
    <property type="entry name" value="TPR-like"/>
    <property type="match status" value="2"/>
</dbReference>
<sequence>MGTTHSTTFRHPVPRAPVPLLSASNIDFNDAKQLSELRRALMASEAVQRFCDLHFDGVNVAASKRAFIDLKLYTLADKQPHSQPAIAQSRSDARATVSNHLSSAGKAELVQALNADLRQSAFAQHLAEADLQYLAGPVWFAHGNDLRDAGALEQAGHIFVNAARAFDFSKQPKWAVDACTAAVSAYELAGLPSEAKGAWAGVGSAWEAVAIDRARRGLNEWAADACRLAVEAYLRADKPGAAATARWREAKYCGQANLPERRALALLAAGEDYIQAGELYNAVNAFSTAAGIFAQLKLPLLASDAYWKQANTEMLLGHYLHAALAYENAAAADTLADKPEQARQARIKAAAAYVMNAKAAPPGKLPLRVHDWARAGDLYSLAGEPGQAAVLFARAASHQSVSYRTREAADLWRLAGTDYSKAGLELEAAVVWRLAAYAYTKLGLVESAEEAFRNAVQAYQLANQPELAQAVAIEAQAAAHHGKGQHTLAATGYTEAAHVYLQMKDFHEAAKALRRAAQSHTLAGGHTLAAQALVEAAECYWQAKMPASAGRSEEEASHEYDAAGLKNEAKAAHERAKAAYTLGAQDG</sequence>
<dbReference type="Proteomes" id="UP000335538">
    <property type="component" value="Unassembled WGS sequence"/>
</dbReference>
<evidence type="ECO:0000313" key="1">
    <source>
        <dbReference type="EMBL" id="VVE85423.1"/>
    </source>
</evidence>
<evidence type="ECO:0000313" key="2">
    <source>
        <dbReference type="Proteomes" id="UP000335538"/>
    </source>
</evidence>
<dbReference type="EMBL" id="CABPSR010000027">
    <property type="protein sequence ID" value="VVE85423.1"/>
    <property type="molecule type" value="Genomic_DNA"/>
</dbReference>
<dbReference type="Gene3D" id="1.25.40.10">
    <property type="entry name" value="Tetratricopeptide repeat domain"/>
    <property type="match status" value="1"/>
</dbReference>
<dbReference type="AlphaFoldDB" id="A0A5E5BLN9"/>
<dbReference type="InterPro" id="IPR011990">
    <property type="entry name" value="TPR-like_helical_dom_sf"/>
</dbReference>
<name>A0A5E5BLN9_9BURK</name>
<gene>
    <name evidence="1" type="ORF">PSP31121_05241</name>
</gene>
<protein>
    <submittedName>
        <fullName evidence="1">Uncharacterized protein</fullName>
    </submittedName>
</protein>